<dbReference type="NCBIfam" id="NF008629">
    <property type="entry name" value="PRK11617.1"/>
    <property type="match status" value="1"/>
</dbReference>
<dbReference type="eggNOG" id="COG1515">
    <property type="taxonomic scope" value="Bacteria"/>
</dbReference>
<dbReference type="PANTHER" id="PTHR28511">
    <property type="entry name" value="ENDONUCLEASE V"/>
    <property type="match status" value="1"/>
</dbReference>
<comment type="catalytic activity">
    <reaction evidence="6">
        <text>Endonucleolytic cleavage at apurinic or apyrimidinic sites to products with a 5'-phosphate.</text>
        <dbReference type="EC" id="3.1.21.7"/>
    </reaction>
</comment>
<evidence type="ECO:0000256" key="4">
    <source>
        <dbReference type="ARBA" id="ARBA00022759"/>
    </source>
</evidence>
<keyword evidence="5 6" id="KW-0378">Hydrolase</keyword>
<dbReference type="GO" id="GO:0043737">
    <property type="term" value="F:deoxyribonuclease V activity"/>
    <property type="evidence" value="ECO:0007669"/>
    <property type="project" value="UniProtKB-UniRule"/>
</dbReference>
<dbReference type="EMBL" id="CP000828">
    <property type="protein sequence ID" value="ABW25388.1"/>
    <property type="molecule type" value="Genomic_DNA"/>
</dbReference>
<evidence type="ECO:0000256" key="2">
    <source>
        <dbReference type="ARBA" id="ARBA00022490"/>
    </source>
</evidence>
<dbReference type="GO" id="GO:0006281">
    <property type="term" value="P:DNA repair"/>
    <property type="evidence" value="ECO:0007669"/>
    <property type="project" value="UniProtKB-UniRule"/>
</dbReference>
<feature type="site" description="Interaction with target DNA" evidence="6">
    <location>
        <position position="81"/>
    </location>
</feature>
<keyword evidence="6" id="KW-0234">DNA repair</keyword>
<dbReference type="RefSeq" id="WP_012160998.1">
    <property type="nucleotide sequence ID" value="NC_009925.1"/>
</dbReference>
<evidence type="ECO:0000256" key="6">
    <source>
        <dbReference type="HAMAP-Rule" id="MF_00801"/>
    </source>
</evidence>
<dbReference type="STRING" id="329726.AM1_0329"/>
<dbReference type="CDD" id="cd06559">
    <property type="entry name" value="Endonuclease_V"/>
    <property type="match status" value="1"/>
</dbReference>
<evidence type="ECO:0000256" key="3">
    <source>
        <dbReference type="ARBA" id="ARBA00022722"/>
    </source>
</evidence>
<dbReference type="EC" id="3.1.21.7" evidence="6"/>
<dbReference type="GO" id="GO:0016891">
    <property type="term" value="F:RNA endonuclease activity producing 5'-phosphomonoesters, hydrolytic mechanism"/>
    <property type="evidence" value="ECO:0007669"/>
    <property type="project" value="TreeGrafter"/>
</dbReference>
<dbReference type="PANTHER" id="PTHR28511:SF1">
    <property type="entry name" value="ENDONUCLEASE V"/>
    <property type="match status" value="1"/>
</dbReference>
<dbReference type="KEGG" id="amr:AM1_0329"/>
<feature type="binding site" evidence="6">
    <location>
        <position position="111"/>
    </location>
    <ligand>
        <name>Mg(2+)</name>
        <dbReference type="ChEBI" id="CHEBI:18420"/>
    </ligand>
</feature>
<proteinExistence type="inferred from homology"/>
<dbReference type="GO" id="GO:0000287">
    <property type="term" value="F:magnesium ion binding"/>
    <property type="evidence" value="ECO:0007669"/>
    <property type="project" value="UniProtKB-UniRule"/>
</dbReference>
<organism evidence="7 8">
    <name type="scientific">Acaryochloris marina (strain MBIC 11017)</name>
    <dbReference type="NCBI Taxonomy" id="329726"/>
    <lineage>
        <taxon>Bacteria</taxon>
        <taxon>Bacillati</taxon>
        <taxon>Cyanobacteriota</taxon>
        <taxon>Cyanophyceae</taxon>
        <taxon>Acaryochloridales</taxon>
        <taxon>Acaryochloridaceae</taxon>
        <taxon>Acaryochloris</taxon>
    </lineage>
</organism>
<keyword evidence="3 6" id="KW-0540">Nuclease</keyword>
<keyword evidence="4 6" id="KW-0255">Endonuclease</keyword>
<dbReference type="HOGENOM" id="CLU_047631_1_1_3"/>
<comment type="subcellular location">
    <subcellularLocation>
        <location evidence="1 6">Cytoplasm</location>
    </subcellularLocation>
</comment>
<evidence type="ECO:0000313" key="8">
    <source>
        <dbReference type="Proteomes" id="UP000000268"/>
    </source>
</evidence>
<dbReference type="GO" id="GO:0005737">
    <property type="term" value="C:cytoplasm"/>
    <property type="evidence" value="ECO:0007669"/>
    <property type="project" value="UniProtKB-SubCell"/>
</dbReference>
<keyword evidence="8" id="KW-1185">Reference proteome</keyword>
<keyword evidence="6" id="KW-0227">DNA damage</keyword>
<dbReference type="Pfam" id="PF04493">
    <property type="entry name" value="Endonuclease_5"/>
    <property type="match status" value="1"/>
</dbReference>
<evidence type="ECO:0000256" key="5">
    <source>
        <dbReference type="ARBA" id="ARBA00022801"/>
    </source>
</evidence>
<protein>
    <recommendedName>
        <fullName evidence="6">Endonuclease V</fullName>
        <ecNumber evidence="6">3.1.21.7</ecNumber>
    </recommendedName>
    <alternativeName>
        <fullName evidence="6">Deoxyinosine 3'endonuclease</fullName>
    </alternativeName>
    <alternativeName>
        <fullName evidence="6">Deoxyribonuclease V</fullName>
        <shortName evidence="6">DNase V</shortName>
    </alternativeName>
</protein>
<keyword evidence="6" id="KW-0460">Magnesium</keyword>
<reference evidence="7 8" key="1">
    <citation type="journal article" date="2008" name="Proc. Natl. Acad. Sci. U.S.A.">
        <title>Niche adaptation and genome expansion in the chlorophyll d-producing cyanobacterium Acaryochloris marina.</title>
        <authorList>
            <person name="Swingley W.D."/>
            <person name="Chen M."/>
            <person name="Cheung P.C."/>
            <person name="Conrad A.L."/>
            <person name="Dejesa L.C."/>
            <person name="Hao J."/>
            <person name="Honchak B.M."/>
            <person name="Karbach L.E."/>
            <person name="Kurdoglu A."/>
            <person name="Lahiri S."/>
            <person name="Mastrian S.D."/>
            <person name="Miyashita H."/>
            <person name="Page L."/>
            <person name="Ramakrishna P."/>
            <person name="Satoh S."/>
            <person name="Sattley W.M."/>
            <person name="Shimada Y."/>
            <person name="Taylor H.L."/>
            <person name="Tomo T."/>
            <person name="Tsuchiya T."/>
            <person name="Wang Z.T."/>
            <person name="Raymond J."/>
            <person name="Mimuro M."/>
            <person name="Blankenship R.E."/>
            <person name="Touchman J.W."/>
        </authorList>
    </citation>
    <scope>NUCLEOTIDE SEQUENCE [LARGE SCALE GENOMIC DNA]</scope>
    <source>
        <strain evidence="8">MBIC 11017</strain>
    </source>
</reference>
<feature type="binding site" evidence="6">
    <location>
        <position position="43"/>
    </location>
    <ligand>
        <name>Mg(2+)</name>
        <dbReference type="ChEBI" id="CHEBI:18420"/>
    </ligand>
</feature>
<dbReference type="HAMAP" id="MF_00801">
    <property type="entry name" value="Endonuclease_5"/>
    <property type="match status" value="1"/>
</dbReference>
<dbReference type="InterPro" id="IPR007581">
    <property type="entry name" value="Endonuclease-V"/>
</dbReference>
<dbReference type="Gene3D" id="3.30.2170.10">
    <property type="entry name" value="archaeoglobus fulgidus dsm 4304 superfamily"/>
    <property type="match status" value="1"/>
</dbReference>
<keyword evidence="6" id="KW-0479">Metal-binding</keyword>
<evidence type="ECO:0000313" key="7">
    <source>
        <dbReference type="EMBL" id="ABW25388.1"/>
    </source>
</evidence>
<evidence type="ECO:0000256" key="1">
    <source>
        <dbReference type="ARBA" id="ARBA00004496"/>
    </source>
</evidence>
<gene>
    <name evidence="6" type="primary">nfi</name>
    <name evidence="7" type="ordered locus">AM1_0329</name>
</gene>
<comment type="similarity">
    <text evidence="6">Belongs to the endonuclease V family.</text>
</comment>
<dbReference type="OrthoDB" id="9790916at2"/>
<dbReference type="AlphaFoldDB" id="B0C9U8"/>
<keyword evidence="2 6" id="KW-0963">Cytoplasm</keyword>
<accession>B0C9U8</accession>
<dbReference type="Proteomes" id="UP000000268">
    <property type="component" value="Chromosome"/>
</dbReference>
<comment type="function">
    <text evidence="6">DNA repair enzyme involved in the repair of deaminated bases. Selectively cleaves double-stranded DNA at the second phosphodiester bond 3' to a deoxyinosine leaving behind the intact lesion on the nicked DNA.</text>
</comment>
<sequence length="226" mass="24556">MPHKHHFNQMKNPESAFALQEKLRHQVIREDDFGPLETVAGVDVGFEDKDQIACAVVAVLRLSDLKVQESVAIRLPVTFPYVPGLLAFREVPIVMEALASLKTRPGLLICDGNGTIHPRRCGFACHLGIVSGLPSIGVAKTPFIGEFQPLADDRGAWQPITDGGEVIGAALRTQTKVKPIFVSIGHRISLQSAIDLVLQCAPAYRLPETTRQADQLSKGNAQPVIL</sequence>
<comment type="cofactor">
    <cofactor evidence="6">
        <name>Mg(2+)</name>
        <dbReference type="ChEBI" id="CHEBI:18420"/>
    </cofactor>
</comment>
<dbReference type="GO" id="GO:0003727">
    <property type="term" value="F:single-stranded RNA binding"/>
    <property type="evidence" value="ECO:0007669"/>
    <property type="project" value="TreeGrafter"/>
</dbReference>
<name>B0C9U8_ACAM1</name>